<feature type="transmembrane region" description="Helical" evidence="1">
    <location>
        <begin position="21"/>
        <end position="38"/>
    </location>
</feature>
<dbReference type="EMBL" id="WIXE01013061">
    <property type="protein sequence ID" value="KAK5975426.1"/>
    <property type="molecule type" value="Genomic_DNA"/>
</dbReference>
<comment type="caution">
    <text evidence="2">The sequence shown here is derived from an EMBL/GenBank/DDBJ whole genome shotgun (WGS) entry which is preliminary data.</text>
</comment>
<gene>
    <name evidence="2" type="ORF">GCK32_021396</name>
</gene>
<protein>
    <submittedName>
        <fullName evidence="2">Uncharacterized protein</fullName>
    </submittedName>
</protein>
<dbReference type="AlphaFoldDB" id="A0AAN8F9C8"/>
<keyword evidence="1" id="KW-0812">Transmembrane</keyword>
<evidence type="ECO:0000313" key="2">
    <source>
        <dbReference type="EMBL" id="KAK5975426.1"/>
    </source>
</evidence>
<organism evidence="2 3">
    <name type="scientific">Trichostrongylus colubriformis</name>
    <name type="common">Black scour worm</name>
    <dbReference type="NCBI Taxonomy" id="6319"/>
    <lineage>
        <taxon>Eukaryota</taxon>
        <taxon>Metazoa</taxon>
        <taxon>Ecdysozoa</taxon>
        <taxon>Nematoda</taxon>
        <taxon>Chromadorea</taxon>
        <taxon>Rhabditida</taxon>
        <taxon>Rhabditina</taxon>
        <taxon>Rhabditomorpha</taxon>
        <taxon>Strongyloidea</taxon>
        <taxon>Trichostrongylidae</taxon>
        <taxon>Trichostrongylus</taxon>
    </lineage>
</organism>
<evidence type="ECO:0000256" key="1">
    <source>
        <dbReference type="SAM" id="Phobius"/>
    </source>
</evidence>
<proteinExistence type="predicted"/>
<accession>A0AAN8F9C8</accession>
<reference evidence="2 3" key="1">
    <citation type="submission" date="2019-10" db="EMBL/GenBank/DDBJ databases">
        <title>Assembly and Annotation for the nematode Trichostrongylus colubriformis.</title>
        <authorList>
            <person name="Martin J."/>
        </authorList>
    </citation>
    <scope>NUCLEOTIDE SEQUENCE [LARGE SCALE GENOMIC DNA]</scope>
    <source>
        <strain evidence="2">G859</strain>
        <tissue evidence="2">Whole worm</tissue>
    </source>
</reference>
<keyword evidence="1" id="KW-1133">Transmembrane helix</keyword>
<dbReference type="Proteomes" id="UP001331761">
    <property type="component" value="Unassembled WGS sequence"/>
</dbReference>
<evidence type="ECO:0000313" key="3">
    <source>
        <dbReference type="Proteomes" id="UP001331761"/>
    </source>
</evidence>
<sequence length="95" mass="10948">MVVEKRSVFGLFSLTFSRLKKLLLLIGITMAALLSAYLRAPFGRCASIVSVIKYFHIGNPLRFGMLGSRENDFSSHYQKNTRRVLYPFVMLMRKK</sequence>
<keyword evidence="3" id="KW-1185">Reference proteome</keyword>
<keyword evidence="1" id="KW-0472">Membrane</keyword>
<name>A0AAN8F9C8_TRICO</name>